<protein>
    <recommendedName>
        <fullName evidence="4">Transmembrane protein</fullName>
    </recommendedName>
</protein>
<accession>A0ABQ9A0U3</accession>
<organism evidence="2 3">
    <name type="scientific">Salix suchowensis</name>
    <dbReference type="NCBI Taxonomy" id="1278906"/>
    <lineage>
        <taxon>Eukaryota</taxon>
        <taxon>Viridiplantae</taxon>
        <taxon>Streptophyta</taxon>
        <taxon>Embryophyta</taxon>
        <taxon>Tracheophyta</taxon>
        <taxon>Spermatophyta</taxon>
        <taxon>Magnoliopsida</taxon>
        <taxon>eudicotyledons</taxon>
        <taxon>Gunneridae</taxon>
        <taxon>Pentapetalae</taxon>
        <taxon>rosids</taxon>
        <taxon>fabids</taxon>
        <taxon>Malpighiales</taxon>
        <taxon>Salicaceae</taxon>
        <taxon>Saliceae</taxon>
        <taxon>Salix</taxon>
    </lineage>
</organism>
<keyword evidence="1" id="KW-0472">Membrane</keyword>
<keyword evidence="1" id="KW-0812">Transmembrane</keyword>
<proteinExistence type="predicted"/>
<evidence type="ECO:0000313" key="2">
    <source>
        <dbReference type="EMBL" id="KAJ6321559.1"/>
    </source>
</evidence>
<dbReference type="EMBL" id="JAPFFI010000023">
    <property type="protein sequence ID" value="KAJ6321559.1"/>
    <property type="molecule type" value="Genomic_DNA"/>
</dbReference>
<evidence type="ECO:0000313" key="3">
    <source>
        <dbReference type="Proteomes" id="UP001141253"/>
    </source>
</evidence>
<dbReference type="PANTHER" id="PTHR47830">
    <property type="entry name" value="OS11G0534100 PROTEIN"/>
    <property type="match status" value="1"/>
</dbReference>
<comment type="caution">
    <text evidence="2">The sequence shown here is derived from an EMBL/GenBank/DDBJ whole genome shotgun (WGS) entry which is preliminary data.</text>
</comment>
<feature type="transmembrane region" description="Helical" evidence="1">
    <location>
        <begin position="20"/>
        <end position="41"/>
    </location>
</feature>
<evidence type="ECO:0000256" key="1">
    <source>
        <dbReference type="SAM" id="Phobius"/>
    </source>
</evidence>
<keyword evidence="1" id="KW-1133">Transmembrane helix</keyword>
<evidence type="ECO:0008006" key="4">
    <source>
        <dbReference type="Google" id="ProtNLM"/>
    </source>
</evidence>
<name>A0ABQ9A0U3_9ROSI</name>
<dbReference type="Proteomes" id="UP001141253">
    <property type="component" value="Chromosome 8"/>
</dbReference>
<dbReference type="PANTHER" id="PTHR47830:SF2">
    <property type="entry name" value="PROTEIN, PUTATIVE-RELATED"/>
    <property type="match status" value="1"/>
</dbReference>
<gene>
    <name evidence="2" type="ORF">OIU77_011599</name>
</gene>
<keyword evidence="3" id="KW-1185">Reference proteome</keyword>
<sequence>MLSSKCDLEEDGLRGVALVNLLFVGHAIVVFLVSLGMLALLSSNRNLRHGEASSPLLAGLESESALMRTLPEFEVL</sequence>
<reference evidence="2" key="1">
    <citation type="submission" date="2022-10" db="EMBL/GenBank/DDBJ databases">
        <authorList>
            <person name="Hyden B.L."/>
            <person name="Feng K."/>
            <person name="Yates T."/>
            <person name="Jawdy S."/>
            <person name="Smart L.B."/>
            <person name="Muchero W."/>
        </authorList>
    </citation>
    <scope>NUCLEOTIDE SEQUENCE</scope>
    <source>
        <tissue evidence="2">Shoot tip</tissue>
    </source>
</reference>
<reference evidence="2" key="2">
    <citation type="journal article" date="2023" name="Int. J. Mol. Sci.">
        <title>De Novo Assembly and Annotation of 11 Diverse Shrub Willow (Salix) Genomes Reveals Novel Gene Organization in Sex-Linked Regions.</title>
        <authorList>
            <person name="Hyden B."/>
            <person name="Feng K."/>
            <person name="Yates T.B."/>
            <person name="Jawdy S."/>
            <person name="Cereghino C."/>
            <person name="Smart L.B."/>
            <person name="Muchero W."/>
        </authorList>
    </citation>
    <scope>NUCLEOTIDE SEQUENCE</scope>
    <source>
        <tissue evidence="2">Shoot tip</tissue>
    </source>
</reference>